<dbReference type="AlphaFoldDB" id="A0A7W8DIV1"/>
<protein>
    <recommendedName>
        <fullName evidence="5">Sialate O-acetylesterase domain-containing protein</fullName>
    </recommendedName>
</protein>
<dbReference type="RefSeq" id="WP_343076546.1">
    <property type="nucleotide sequence ID" value="NZ_JACHIG010000001.1"/>
</dbReference>
<dbReference type="SUPFAM" id="SSF52266">
    <property type="entry name" value="SGNH hydrolase"/>
    <property type="match status" value="1"/>
</dbReference>
<reference evidence="3 4" key="1">
    <citation type="submission" date="2020-08" db="EMBL/GenBank/DDBJ databases">
        <title>Genomic Encyclopedia of Type Strains, Phase IV (KMG-IV): sequencing the most valuable type-strain genomes for metagenomic binning, comparative biology and taxonomic classification.</title>
        <authorList>
            <person name="Goeker M."/>
        </authorList>
    </citation>
    <scope>NUCLEOTIDE SEQUENCE [LARGE SCALE GENOMIC DNA]</scope>
    <source>
        <strain evidence="3 4">DSM 12252</strain>
    </source>
</reference>
<sequence length="555" mass="59962">MKCCFLLLLLLLLALTGLAGAADSTTAISGIWMMGQSLCDGSESLPIVTSADTGWGNRAFQRGVRTWLASDHPASPDQRAPESFQLVPLLAQTNGGLGETIANGMADHWKSLRFENNKTRAAQSASRFLVACAGQGGRQINELSSADLSTDTRTPESRRHGGGYYRTSLDDARRAVAQAKAAGSSFQIAALYWMQGEGNSGPTGSIVPTRWDAELPRAQGLAWYRDQLIAYRKQWSADLCAITGQKTELPLFTYQTLGPAGEAQLMAADADASIWLVGPHYAVPSAINSRTKPGRHGAPIHLSADGERWWGEQVGKVMHRVLDRGERWQPLRPHKASLEATRDTILVSFSVPRPPLVLDTTFLPRQEITANGTFTSLAGFRVHDSTGAAVPLTSIEVVAPAQLRIRLAAPLSAGKTCRLSYGHPYAGALGKVASVRAGELLLSSGITESIKQLMNEGAFLATTTSDAVARVPVRSVREENGAAVLSYDPAELRDARPFEPGQDLVAMRSFSYGNLRDSDDERSVFTFTDSAYGTRSGQPYPLWNWCVLFSDLPAE</sequence>
<dbReference type="Proteomes" id="UP000590740">
    <property type="component" value="Unassembled WGS sequence"/>
</dbReference>
<evidence type="ECO:0000313" key="4">
    <source>
        <dbReference type="Proteomes" id="UP000590740"/>
    </source>
</evidence>
<evidence type="ECO:0000256" key="1">
    <source>
        <dbReference type="SAM" id="MobiDB-lite"/>
    </source>
</evidence>
<organism evidence="3 4">
    <name type="scientific">Prosthecobacter vanneervenii</name>
    <dbReference type="NCBI Taxonomy" id="48466"/>
    <lineage>
        <taxon>Bacteria</taxon>
        <taxon>Pseudomonadati</taxon>
        <taxon>Verrucomicrobiota</taxon>
        <taxon>Verrucomicrobiia</taxon>
        <taxon>Verrucomicrobiales</taxon>
        <taxon>Verrucomicrobiaceae</taxon>
        <taxon>Prosthecobacter</taxon>
    </lineage>
</organism>
<feature type="signal peptide" evidence="2">
    <location>
        <begin position="1"/>
        <end position="21"/>
    </location>
</feature>
<dbReference type="GO" id="GO:0016788">
    <property type="term" value="F:hydrolase activity, acting on ester bonds"/>
    <property type="evidence" value="ECO:0007669"/>
    <property type="project" value="UniProtKB-ARBA"/>
</dbReference>
<gene>
    <name evidence="3" type="ORF">HNQ65_000745</name>
</gene>
<feature type="region of interest" description="Disordered" evidence="1">
    <location>
        <begin position="143"/>
        <end position="165"/>
    </location>
</feature>
<keyword evidence="2" id="KW-0732">Signal</keyword>
<name>A0A7W8DIV1_9BACT</name>
<feature type="chain" id="PRO_5031038358" description="Sialate O-acetylesterase domain-containing protein" evidence="2">
    <location>
        <begin position="22"/>
        <end position="555"/>
    </location>
</feature>
<dbReference type="EMBL" id="JACHIG010000001">
    <property type="protein sequence ID" value="MBB5031191.1"/>
    <property type="molecule type" value="Genomic_DNA"/>
</dbReference>
<proteinExistence type="predicted"/>
<keyword evidence="4" id="KW-1185">Reference proteome</keyword>
<evidence type="ECO:0000256" key="2">
    <source>
        <dbReference type="SAM" id="SignalP"/>
    </source>
</evidence>
<evidence type="ECO:0000313" key="3">
    <source>
        <dbReference type="EMBL" id="MBB5031191.1"/>
    </source>
</evidence>
<dbReference type="Gene3D" id="3.40.50.1110">
    <property type="entry name" value="SGNH hydrolase"/>
    <property type="match status" value="1"/>
</dbReference>
<evidence type="ECO:0008006" key="5">
    <source>
        <dbReference type="Google" id="ProtNLM"/>
    </source>
</evidence>
<comment type="caution">
    <text evidence="3">The sequence shown here is derived from an EMBL/GenBank/DDBJ whole genome shotgun (WGS) entry which is preliminary data.</text>
</comment>
<dbReference type="InterPro" id="IPR036514">
    <property type="entry name" value="SGNH_hydro_sf"/>
</dbReference>
<accession>A0A7W8DIV1</accession>
<feature type="compositionally biased region" description="Polar residues" evidence="1">
    <location>
        <begin position="143"/>
        <end position="152"/>
    </location>
</feature>